<feature type="compositionally biased region" description="Low complexity" evidence="1">
    <location>
        <begin position="90"/>
        <end position="99"/>
    </location>
</feature>
<gene>
    <name evidence="2" type="ORF">Pla110_17440</name>
</gene>
<evidence type="ECO:0008006" key="4">
    <source>
        <dbReference type="Google" id="ProtNLM"/>
    </source>
</evidence>
<feature type="region of interest" description="Disordered" evidence="1">
    <location>
        <begin position="153"/>
        <end position="178"/>
    </location>
</feature>
<organism evidence="2 3">
    <name type="scientific">Polystyrenella longa</name>
    <dbReference type="NCBI Taxonomy" id="2528007"/>
    <lineage>
        <taxon>Bacteria</taxon>
        <taxon>Pseudomonadati</taxon>
        <taxon>Planctomycetota</taxon>
        <taxon>Planctomycetia</taxon>
        <taxon>Planctomycetales</taxon>
        <taxon>Planctomycetaceae</taxon>
        <taxon>Polystyrenella</taxon>
    </lineage>
</organism>
<keyword evidence="3" id="KW-1185">Reference proteome</keyword>
<dbReference type="RefSeq" id="WP_144995083.1">
    <property type="nucleotide sequence ID" value="NZ_CP036281.1"/>
</dbReference>
<sequence length="178" mass="19567">MSNPPVPERTLSEEVEQIQSAMQRIRCDLDDDFKQVRASASRLTDWQHYVKRYPWVTIGAASLIGCLVVPRRKEYAAHLDSDSLQRIISSISSRPQRSSSPRDEHEEEVDNAENSGYLKGMGTVVFGMVMRAAANHVVNKYLGQSNSSIWNTGKGSSGGHSPGASTTADASYVDDHAV</sequence>
<evidence type="ECO:0000256" key="1">
    <source>
        <dbReference type="SAM" id="MobiDB-lite"/>
    </source>
</evidence>
<proteinExistence type="predicted"/>
<dbReference type="AlphaFoldDB" id="A0A518CLB5"/>
<evidence type="ECO:0000313" key="3">
    <source>
        <dbReference type="Proteomes" id="UP000317178"/>
    </source>
</evidence>
<evidence type="ECO:0000313" key="2">
    <source>
        <dbReference type="EMBL" id="QDU80022.1"/>
    </source>
</evidence>
<feature type="region of interest" description="Disordered" evidence="1">
    <location>
        <begin position="90"/>
        <end position="114"/>
    </location>
</feature>
<name>A0A518CLB5_9PLAN</name>
<dbReference type="OrthoDB" id="213584at2"/>
<dbReference type="Proteomes" id="UP000317178">
    <property type="component" value="Chromosome"/>
</dbReference>
<accession>A0A518CLB5</accession>
<reference evidence="2 3" key="1">
    <citation type="submission" date="2019-02" db="EMBL/GenBank/DDBJ databases">
        <title>Deep-cultivation of Planctomycetes and their phenomic and genomic characterization uncovers novel biology.</title>
        <authorList>
            <person name="Wiegand S."/>
            <person name="Jogler M."/>
            <person name="Boedeker C."/>
            <person name="Pinto D."/>
            <person name="Vollmers J."/>
            <person name="Rivas-Marin E."/>
            <person name="Kohn T."/>
            <person name="Peeters S.H."/>
            <person name="Heuer A."/>
            <person name="Rast P."/>
            <person name="Oberbeckmann S."/>
            <person name="Bunk B."/>
            <person name="Jeske O."/>
            <person name="Meyerdierks A."/>
            <person name="Storesund J.E."/>
            <person name="Kallscheuer N."/>
            <person name="Luecker S."/>
            <person name="Lage O.M."/>
            <person name="Pohl T."/>
            <person name="Merkel B.J."/>
            <person name="Hornburger P."/>
            <person name="Mueller R.-W."/>
            <person name="Bruemmer F."/>
            <person name="Labrenz M."/>
            <person name="Spormann A.M."/>
            <person name="Op den Camp H."/>
            <person name="Overmann J."/>
            <person name="Amann R."/>
            <person name="Jetten M.S.M."/>
            <person name="Mascher T."/>
            <person name="Medema M.H."/>
            <person name="Devos D.P."/>
            <person name="Kaster A.-K."/>
            <person name="Ovreas L."/>
            <person name="Rohde M."/>
            <person name="Galperin M.Y."/>
            <person name="Jogler C."/>
        </authorList>
    </citation>
    <scope>NUCLEOTIDE SEQUENCE [LARGE SCALE GENOMIC DNA]</scope>
    <source>
        <strain evidence="2 3">Pla110</strain>
    </source>
</reference>
<protein>
    <recommendedName>
        <fullName evidence="4">DUF3618 domain-containing protein</fullName>
    </recommendedName>
</protein>
<dbReference type="KEGG" id="plon:Pla110_17440"/>
<dbReference type="EMBL" id="CP036281">
    <property type="protein sequence ID" value="QDU80022.1"/>
    <property type="molecule type" value="Genomic_DNA"/>
</dbReference>